<evidence type="ECO:0000256" key="5">
    <source>
        <dbReference type="ARBA" id="ARBA00022679"/>
    </source>
</evidence>
<dbReference type="CDD" id="cd00609">
    <property type="entry name" value="AAT_like"/>
    <property type="match status" value="1"/>
</dbReference>
<dbReference type="SUPFAM" id="SSF53383">
    <property type="entry name" value="PLP-dependent transferases"/>
    <property type="match status" value="1"/>
</dbReference>
<gene>
    <name evidence="10" type="ORF">RSPPHO_01991</name>
</gene>
<comment type="similarity">
    <text evidence="2 8">Belongs to the class-I pyridoxal-phosphate-dependent aminotransferase family.</text>
</comment>
<dbReference type="InterPro" id="IPR015421">
    <property type="entry name" value="PyrdxlP-dep_Trfase_major"/>
</dbReference>
<evidence type="ECO:0000259" key="9">
    <source>
        <dbReference type="Pfam" id="PF00155"/>
    </source>
</evidence>
<feature type="domain" description="Aminotransferase class I/classII large" evidence="9">
    <location>
        <begin position="38"/>
        <end position="398"/>
    </location>
</feature>
<keyword evidence="11" id="KW-1185">Reference proteome</keyword>
<keyword evidence="5 8" id="KW-0808">Transferase</keyword>
<reference evidence="10 11" key="1">
    <citation type="submission" date="2012-02" db="EMBL/GenBank/DDBJ databases">
        <title>Shotgun genome sequence of Phaeospirillum photometricum DSM 122.</title>
        <authorList>
            <person name="Duquesne K."/>
            <person name="Sturgis J."/>
        </authorList>
    </citation>
    <scope>NUCLEOTIDE SEQUENCE [LARGE SCALE GENOMIC DNA]</scope>
    <source>
        <strain evidence="11">DSM122</strain>
    </source>
</reference>
<dbReference type="KEGG" id="rpm:RSPPHO_01991"/>
<evidence type="ECO:0000256" key="6">
    <source>
        <dbReference type="ARBA" id="ARBA00022898"/>
    </source>
</evidence>
<keyword evidence="4 8" id="KW-0032">Aminotransferase</keyword>
<dbReference type="GO" id="GO:0004069">
    <property type="term" value="F:L-aspartate:2-oxoglutarate aminotransferase activity"/>
    <property type="evidence" value="ECO:0007669"/>
    <property type="project" value="UniProtKB-EC"/>
</dbReference>
<evidence type="ECO:0000256" key="2">
    <source>
        <dbReference type="ARBA" id="ARBA00007441"/>
    </source>
</evidence>
<dbReference type="PROSITE" id="PS00105">
    <property type="entry name" value="AA_TRANSFER_CLASS_1"/>
    <property type="match status" value="1"/>
</dbReference>
<dbReference type="RefSeq" id="WP_014415251.1">
    <property type="nucleotide sequence ID" value="NC_017059.1"/>
</dbReference>
<dbReference type="Pfam" id="PF00155">
    <property type="entry name" value="Aminotran_1_2"/>
    <property type="match status" value="1"/>
</dbReference>
<proteinExistence type="inferred from homology"/>
<accession>H6SKV2</accession>
<comment type="subunit">
    <text evidence="3">Homodimer.</text>
</comment>
<protein>
    <recommendedName>
        <fullName evidence="8">Aminotransferase</fullName>
        <ecNumber evidence="8">2.6.1.-</ecNumber>
    </recommendedName>
</protein>
<dbReference type="EMBL" id="HE663493">
    <property type="protein sequence ID" value="CCG08617.1"/>
    <property type="molecule type" value="Genomic_DNA"/>
</dbReference>
<evidence type="ECO:0000313" key="11">
    <source>
        <dbReference type="Proteomes" id="UP000033220"/>
    </source>
</evidence>
<dbReference type="GO" id="GO:0030170">
    <property type="term" value="F:pyridoxal phosphate binding"/>
    <property type="evidence" value="ECO:0007669"/>
    <property type="project" value="InterPro"/>
</dbReference>
<evidence type="ECO:0000256" key="8">
    <source>
        <dbReference type="RuleBase" id="RU000481"/>
    </source>
</evidence>
<evidence type="ECO:0000256" key="3">
    <source>
        <dbReference type="ARBA" id="ARBA00011738"/>
    </source>
</evidence>
<dbReference type="Proteomes" id="UP000033220">
    <property type="component" value="Chromosome DSM 122"/>
</dbReference>
<name>H6SKV2_PARPM</name>
<evidence type="ECO:0000256" key="7">
    <source>
        <dbReference type="ARBA" id="ARBA00049185"/>
    </source>
</evidence>
<dbReference type="PATRIC" id="fig|1150469.3.peg.2238"/>
<dbReference type="HOGENOM" id="CLU_017584_4_3_5"/>
<dbReference type="InterPro" id="IPR015422">
    <property type="entry name" value="PyrdxlP-dep_Trfase_small"/>
</dbReference>
<dbReference type="OrthoDB" id="9763453at2"/>
<evidence type="ECO:0000256" key="1">
    <source>
        <dbReference type="ARBA" id="ARBA00001933"/>
    </source>
</evidence>
<evidence type="ECO:0000313" key="10">
    <source>
        <dbReference type="EMBL" id="CCG08617.1"/>
    </source>
</evidence>
<dbReference type="InterPro" id="IPR004838">
    <property type="entry name" value="NHTrfase_class1_PyrdxlP-BS"/>
</dbReference>
<dbReference type="eggNOG" id="COG0436">
    <property type="taxonomic scope" value="Bacteria"/>
</dbReference>
<dbReference type="Gene3D" id="3.90.1150.10">
    <property type="entry name" value="Aspartate Aminotransferase, domain 1"/>
    <property type="match status" value="1"/>
</dbReference>
<comment type="cofactor">
    <cofactor evidence="1 8">
        <name>pyridoxal 5'-phosphate</name>
        <dbReference type="ChEBI" id="CHEBI:597326"/>
    </cofactor>
</comment>
<dbReference type="GO" id="GO:0006520">
    <property type="term" value="P:amino acid metabolic process"/>
    <property type="evidence" value="ECO:0007669"/>
    <property type="project" value="InterPro"/>
</dbReference>
<dbReference type="InterPro" id="IPR004839">
    <property type="entry name" value="Aminotransferase_I/II_large"/>
</dbReference>
<dbReference type="InterPro" id="IPR015424">
    <property type="entry name" value="PyrdxlP-dep_Trfase"/>
</dbReference>
<sequence>MTALFPERLARRARGATLSPIAQASQKAAHLAQSGRRILSLTTGEPDFDTPEPIKEAARRALAAGATKYTPTAGTLALRHAVAARVAEDTGLAVGHDEVLISNGAKQAIYTAFAATVDEGDAVVIPAPYWPTFPASARINGATPVIVETTRATGFKLTPDLLAAALSPRTKWLVLNSPGNPTGALYDDEEIDALARVLRAHPGVLVLWDQIYGRIRFQPGPSCPWLRQAPDLRPRTLIIDGVSKSHAMTGWRIGWGVGPAPLIAAMEAVQSQVSSGPSAVGQAAALAALDPAADVFVDEARAVYARRAARVAAGLAGQAGLVAVAPQGGFFSWVDVTGLLGRRTPEGRRLDTDQDVADWLLEGHGVAVVAGAAHGQSPALRLSFATDDATLDEALARIAAAVASLLPEEDLA</sequence>
<dbReference type="EC" id="2.6.1.-" evidence="8"/>
<evidence type="ECO:0000256" key="4">
    <source>
        <dbReference type="ARBA" id="ARBA00022576"/>
    </source>
</evidence>
<keyword evidence="6" id="KW-0663">Pyridoxal phosphate</keyword>
<dbReference type="PANTHER" id="PTHR46383:SF1">
    <property type="entry name" value="ASPARTATE AMINOTRANSFERASE"/>
    <property type="match status" value="1"/>
</dbReference>
<dbReference type="STRING" id="1150469.RSPPHO_01991"/>
<dbReference type="FunFam" id="3.40.640.10:FF:000033">
    <property type="entry name" value="Aspartate aminotransferase"/>
    <property type="match status" value="1"/>
</dbReference>
<dbReference type="PANTHER" id="PTHR46383">
    <property type="entry name" value="ASPARTATE AMINOTRANSFERASE"/>
    <property type="match status" value="1"/>
</dbReference>
<organism evidence="10 11">
    <name type="scientific">Pararhodospirillum photometricum DSM 122</name>
    <dbReference type="NCBI Taxonomy" id="1150469"/>
    <lineage>
        <taxon>Bacteria</taxon>
        <taxon>Pseudomonadati</taxon>
        <taxon>Pseudomonadota</taxon>
        <taxon>Alphaproteobacteria</taxon>
        <taxon>Rhodospirillales</taxon>
        <taxon>Rhodospirillaceae</taxon>
        <taxon>Pararhodospirillum</taxon>
    </lineage>
</organism>
<dbReference type="Gene3D" id="3.40.640.10">
    <property type="entry name" value="Type I PLP-dependent aspartate aminotransferase-like (Major domain)"/>
    <property type="match status" value="1"/>
</dbReference>
<dbReference type="AlphaFoldDB" id="H6SKV2"/>
<dbReference type="InterPro" id="IPR050596">
    <property type="entry name" value="AspAT/PAT-like"/>
</dbReference>
<comment type="catalytic activity">
    <reaction evidence="7">
        <text>L-aspartate + 2-oxoglutarate = oxaloacetate + L-glutamate</text>
        <dbReference type="Rhea" id="RHEA:21824"/>
        <dbReference type="ChEBI" id="CHEBI:16452"/>
        <dbReference type="ChEBI" id="CHEBI:16810"/>
        <dbReference type="ChEBI" id="CHEBI:29985"/>
        <dbReference type="ChEBI" id="CHEBI:29991"/>
        <dbReference type="EC" id="2.6.1.1"/>
    </reaction>
</comment>